<dbReference type="InParanoid" id="B4LFY0"/>
<comment type="subcellular location">
    <subcellularLocation>
        <location evidence="1">Membrane</location>
        <topology evidence="1">Multi-pass membrane protein</topology>
    </subcellularLocation>
</comment>
<accession>B4LFY0</accession>
<evidence type="ECO:0000256" key="10">
    <source>
        <dbReference type="SAM" id="Phobius"/>
    </source>
</evidence>
<evidence type="ECO:0000256" key="5">
    <source>
        <dbReference type="ARBA" id="ARBA00022737"/>
    </source>
</evidence>
<keyword evidence="5" id="KW-0677">Repeat</keyword>
<gene>
    <name evidence="11" type="primary">Dvir\GJ13745</name>
    <name evidence="11" type="ORF">Dvir_GJ13745</name>
</gene>
<evidence type="ECO:0000256" key="4">
    <source>
        <dbReference type="ARBA" id="ARBA00022692"/>
    </source>
</evidence>
<dbReference type="PANTHER" id="PTHR45618">
    <property type="entry name" value="MITOCHONDRIAL DICARBOXYLATE CARRIER-RELATED"/>
    <property type="match status" value="1"/>
</dbReference>
<dbReference type="Pfam" id="PF00153">
    <property type="entry name" value="Mito_carr"/>
    <property type="match status" value="2"/>
</dbReference>
<dbReference type="HOGENOM" id="CLU_015166_14_1_1"/>
<reference evidence="11 12" key="1">
    <citation type="journal article" date="2007" name="Nature">
        <title>Evolution of genes and genomes on the Drosophila phylogeny.</title>
        <authorList>
            <consortium name="Drosophila 12 Genomes Consortium"/>
            <person name="Clark A.G."/>
            <person name="Eisen M.B."/>
            <person name="Smith D.R."/>
            <person name="Bergman C.M."/>
            <person name="Oliver B."/>
            <person name="Markow T.A."/>
            <person name="Kaufman T.C."/>
            <person name="Kellis M."/>
            <person name="Gelbart W."/>
            <person name="Iyer V.N."/>
            <person name="Pollard D.A."/>
            <person name="Sackton T.B."/>
            <person name="Larracuente A.M."/>
            <person name="Singh N.D."/>
            <person name="Abad J.P."/>
            <person name="Abt D.N."/>
            <person name="Adryan B."/>
            <person name="Aguade M."/>
            <person name="Akashi H."/>
            <person name="Anderson W.W."/>
            <person name="Aquadro C.F."/>
            <person name="Ardell D.H."/>
            <person name="Arguello R."/>
            <person name="Artieri C.G."/>
            <person name="Barbash D.A."/>
            <person name="Barker D."/>
            <person name="Barsanti P."/>
            <person name="Batterham P."/>
            <person name="Batzoglou S."/>
            <person name="Begun D."/>
            <person name="Bhutkar A."/>
            <person name="Blanco E."/>
            <person name="Bosak S.A."/>
            <person name="Bradley R.K."/>
            <person name="Brand A.D."/>
            <person name="Brent M.R."/>
            <person name="Brooks A.N."/>
            <person name="Brown R.H."/>
            <person name="Butlin R.K."/>
            <person name="Caggese C."/>
            <person name="Calvi B.R."/>
            <person name="Bernardo de Carvalho A."/>
            <person name="Caspi A."/>
            <person name="Castrezana S."/>
            <person name="Celniker S.E."/>
            <person name="Chang J.L."/>
            <person name="Chapple C."/>
            <person name="Chatterji S."/>
            <person name="Chinwalla A."/>
            <person name="Civetta A."/>
            <person name="Clifton S.W."/>
            <person name="Comeron J.M."/>
            <person name="Costello J.C."/>
            <person name="Coyne J.A."/>
            <person name="Daub J."/>
            <person name="David R.G."/>
            <person name="Delcher A.L."/>
            <person name="Delehaunty K."/>
            <person name="Do C.B."/>
            <person name="Ebling H."/>
            <person name="Edwards K."/>
            <person name="Eickbush T."/>
            <person name="Evans J.D."/>
            <person name="Filipski A."/>
            <person name="Findeiss S."/>
            <person name="Freyhult E."/>
            <person name="Fulton L."/>
            <person name="Fulton R."/>
            <person name="Garcia A.C."/>
            <person name="Gardiner A."/>
            <person name="Garfield D.A."/>
            <person name="Garvin B.E."/>
            <person name="Gibson G."/>
            <person name="Gilbert D."/>
            <person name="Gnerre S."/>
            <person name="Godfrey J."/>
            <person name="Good R."/>
            <person name="Gotea V."/>
            <person name="Gravely B."/>
            <person name="Greenberg A.J."/>
            <person name="Griffiths-Jones S."/>
            <person name="Gross S."/>
            <person name="Guigo R."/>
            <person name="Gustafson E.A."/>
            <person name="Haerty W."/>
            <person name="Hahn M.W."/>
            <person name="Halligan D.L."/>
            <person name="Halpern A.L."/>
            <person name="Halter G.M."/>
            <person name="Han M.V."/>
            <person name="Heger A."/>
            <person name="Hillier L."/>
            <person name="Hinrichs A.S."/>
            <person name="Holmes I."/>
            <person name="Hoskins R.A."/>
            <person name="Hubisz M.J."/>
            <person name="Hultmark D."/>
            <person name="Huntley M.A."/>
            <person name="Jaffe D.B."/>
            <person name="Jagadeeshan S."/>
            <person name="Jeck W.R."/>
            <person name="Johnson J."/>
            <person name="Jones C.D."/>
            <person name="Jordan W.C."/>
            <person name="Karpen G.H."/>
            <person name="Kataoka E."/>
            <person name="Keightley P.D."/>
            <person name="Kheradpour P."/>
            <person name="Kirkness E.F."/>
            <person name="Koerich L.B."/>
            <person name="Kristiansen K."/>
            <person name="Kudrna D."/>
            <person name="Kulathinal R.J."/>
            <person name="Kumar S."/>
            <person name="Kwok R."/>
            <person name="Lander E."/>
            <person name="Langley C.H."/>
            <person name="Lapoint R."/>
            <person name="Lazzaro B.P."/>
            <person name="Lee S.J."/>
            <person name="Levesque L."/>
            <person name="Li R."/>
            <person name="Lin C.F."/>
            <person name="Lin M.F."/>
            <person name="Lindblad-Toh K."/>
            <person name="Llopart A."/>
            <person name="Long M."/>
            <person name="Low L."/>
            <person name="Lozovsky E."/>
            <person name="Lu J."/>
            <person name="Luo M."/>
            <person name="Machado C.A."/>
            <person name="Makalowski W."/>
            <person name="Marzo M."/>
            <person name="Matsuda M."/>
            <person name="Matzkin L."/>
            <person name="McAllister B."/>
            <person name="McBride C.S."/>
            <person name="McKernan B."/>
            <person name="McKernan K."/>
            <person name="Mendez-Lago M."/>
            <person name="Minx P."/>
            <person name="Mollenhauer M.U."/>
            <person name="Montooth K."/>
            <person name="Mount S.M."/>
            <person name="Mu X."/>
            <person name="Myers E."/>
            <person name="Negre B."/>
            <person name="Newfeld S."/>
            <person name="Nielsen R."/>
            <person name="Noor M.A."/>
            <person name="O'Grady P."/>
            <person name="Pachter L."/>
            <person name="Papaceit M."/>
            <person name="Parisi M.J."/>
            <person name="Parisi M."/>
            <person name="Parts L."/>
            <person name="Pedersen J.S."/>
            <person name="Pesole G."/>
            <person name="Phillippy A.M."/>
            <person name="Ponting C.P."/>
            <person name="Pop M."/>
            <person name="Porcelli D."/>
            <person name="Powell J.R."/>
            <person name="Prohaska S."/>
            <person name="Pruitt K."/>
            <person name="Puig M."/>
            <person name="Quesneville H."/>
            <person name="Ram K.R."/>
            <person name="Rand D."/>
            <person name="Rasmussen M.D."/>
            <person name="Reed L.K."/>
            <person name="Reenan R."/>
            <person name="Reily A."/>
            <person name="Remington K.A."/>
            <person name="Rieger T.T."/>
            <person name="Ritchie M.G."/>
            <person name="Robin C."/>
            <person name="Rogers Y.H."/>
            <person name="Rohde C."/>
            <person name="Rozas J."/>
            <person name="Rubenfield M.J."/>
            <person name="Ruiz A."/>
            <person name="Russo S."/>
            <person name="Salzberg S.L."/>
            <person name="Sanchez-Gracia A."/>
            <person name="Saranga D.J."/>
            <person name="Sato H."/>
            <person name="Schaeffer S.W."/>
            <person name="Schatz M.C."/>
            <person name="Schlenke T."/>
            <person name="Schwartz R."/>
            <person name="Segarra C."/>
            <person name="Singh R.S."/>
            <person name="Sirot L."/>
            <person name="Sirota M."/>
            <person name="Sisneros N.B."/>
            <person name="Smith C.D."/>
            <person name="Smith T.F."/>
            <person name="Spieth J."/>
            <person name="Stage D.E."/>
            <person name="Stark A."/>
            <person name="Stephan W."/>
            <person name="Strausberg R.L."/>
            <person name="Strempel S."/>
            <person name="Sturgill D."/>
            <person name="Sutton G."/>
            <person name="Sutton G.G."/>
            <person name="Tao W."/>
            <person name="Teichmann S."/>
            <person name="Tobari Y.N."/>
            <person name="Tomimura Y."/>
            <person name="Tsolas J.M."/>
            <person name="Valente V.L."/>
            <person name="Venter E."/>
            <person name="Venter J.C."/>
            <person name="Vicario S."/>
            <person name="Vieira F.G."/>
            <person name="Vilella A.J."/>
            <person name="Villasante A."/>
            <person name="Walenz B."/>
            <person name="Wang J."/>
            <person name="Wasserman M."/>
            <person name="Watts T."/>
            <person name="Wilson D."/>
            <person name="Wilson R.K."/>
            <person name="Wing R.A."/>
            <person name="Wolfner M.F."/>
            <person name="Wong A."/>
            <person name="Wong G.K."/>
            <person name="Wu C.I."/>
            <person name="Wu G."/>
            <person name="Yamamoto D."/>
            <person name="Yang H.P."/>
            <person name="Yang S.P."/>
            <person name="Yorke J.A."/>
            <person name="Yoshida K."/>
            <person name="Zdobnov E."/>
            <person name="Zhang P."/>
            <person name="Zhang Y."/>
            <person name="Zimin A.V."/>
            <person name="Baldwin J."/>
            <person name="Abdouelleil A."/>
            <person name="Abdulkadir J."/>
            <person name="Abebe A."/>
            <person name="Abera B."/>
            <person name="Abreu J."/>
            <person name="Acer S.C."/>
            <person name="Aftuck L."/>
            <person name="Alexander A."/>
            <person name="An P."/>
            <person name="Anderson E."/>
            <person name="Anderson S."/>
            <person name="Arachi H."/>
            <person name="Azer M."/>
            <person name="Bachantsang P."/>
            <person name="Barry A."/>
            <person name="Bayul T."/>
            <person name="Berlin A."/>
            <person name="Bessette D."/>
            <person name="Bloom T."/>
            <person name="Blye J."/>
            <person name="Boguslavskiy L."/>
            <person name="Bonnet C."/>
            <person name="Boukhgalter B."/>
            <person name="Bourzgui I."/>
            <person name="Brown A."/>
            <person name="Cahill P."/>
            <person name="Channer S."/>
            <person name="Cheshatsang Y."/>
            <person name="Chuda L."/>
            <person name="Citroen M."/>
            <person name="Collymore A."/>
            <person name="Cooke P."/>
            <person name="Costello M."/>
            <person name="D'Aco K."/>
            <person name="Daza R."/>
            <person name="De Haan G."/>
            <person name="DeGray S."/>
            <person name="DeMaso C."/>
            <person name="Dhargay N."/>
            <person name="Dooley K."/>
            <person name="Dooley E."/>
            <person name="Doricent M."/>
            <person name="Dorje P."/>
            <person name="Dorjee K."/>
            <person name="Dupes A."/>
            <person name="Elong R."/>
            <person name="Falk J."/>
            <person name="Farina A."/>
            <person name="Faro S."/>
            <person name="Ferguson D."/>
            <person name="Fisher S."/>
            <person name="Foley C.D."/>
            <person name="Franke A."/>
            <person name="Friedrich D."/>
            <person name="Gadbois L."/>
            <person name="Gearin G."/>
            <person name="Gearin C.R."/>
            <person name="Giannoukos G."/>
            <person name="Goode T."/>
            <person name="Graham J."/>
            <person name="Grandbois E."/>
            <person name="Grewal S."/>
            <person name="Gyaltsen K."/>
            <person name="Hafez N."/>
            <person name="Hagos B."/>
            <person name="Hall J."/>
            <person name="Henson C."/>
            <person name="Hollinger A."/>
            <person name="Honan T."/>
            <person name="Huard M.D."/>
            <person name="Hughes L."/>
            <person name="Hurhula B."/>
            <person name="Husby M.E."/>
            <person name="Kamat A."/>
            <person name="Kanga B."/>
            <person name="Kashin S."/>
            <person name="Khazanovich D."/>
            <person name="Kisner P."/>
            <person name="Lance K."/>
            <person name="Lara M."/>
            <person name="Lee W."/>
            <person name="Lennon N."/>
            <person name="Letendre F."/>
            <person name="LeVine R."/>
            <person name="Lipovsky A."/>
            <person name="Liu X."/>
            <person name="Liu J."/>
            <person name="Liu S."/>
            <person name="Lokyitsang T."/>
            <person name="Lokyitsang Y."/>
            <person name="Lubonja R."/>
            <person name="Lui A."/>
            <person name="MacDonald P."/>
            <person name="Magnisalis V."/>
            <person name="Maru K."/>
            <person name="Matthews C."/>
            <person name="McCusker W."/>
            <person name="McDonough S."/>
            <person name="Mehta T."/>
            <person name="Meldrim J."/>
            <person name="Meneus L."/>
            <person name="Mihai O."/>
            <person name="Mihalev A."/>
            <person name="Mihova T."/>
            <person name="Mittelman R."/>
            <person name="Mlenga V."/>
            <person name="Montmayeur A."/>
            <person name="Mulrain L."/>
            <person name="Navidi A."/>
            <person name="Naylor J."/>
            <person name="Negash T."/>
            <person name="Nguyen T."/>
            <person name="Nguyen N."/>
            <person name="Nicol R."/>
            <person name="Norbu C."/>
            <person name="Norbu N."/>
            <person name="Novod N."/>
            <person name="O'Neill B."/>
            <person name="Osman S."/>
            <person name="Markiewicz E."/>
            <person name="Oyono O.L."/>
            <person name="Patti C."/>
            <person name="Phunkhang P."/>
            <person name="Pierre F."/>
            <person name="Priest M."/>
            <person name="Raghuraman S."/>
            <person name="Rege F."/>
            <person name="Reyes R."/>
            <person name="Rise C."/>
            <person name="Rogov P."/>
            <person name="Ross K."/>
            <person name="Ryan E."/>
            <person name="Settipalli S."/>
            <person name="Shea T."/>
            <person name="Sherpa N."/>
            <person name="Shi L."/>
            <person name="Shih D."/>
            <person name="Sparrow T."/>
            <person name="Spaulding J."/>
            <person name="Stalker J."/>
            <person name="Stange-Thomann N."/>
            <person name="Stavropoulos S."/>
            <person name="Stone C."/>
            <person name="Strader C."/>
            <person name="Tesfaye S."/>
            <person name="Thomson T."/>
            <person name="Thoulutsang Y."/>
            <person name="Thoulutsang D."/>
            <person name="Topham K."/>
            <person name="Topping I."/>
            <person name="Tsamla T."/>
            <person name="Vassiliev H."/>
            <person name="Vo A."/>
            <person name="Wangchuk T."/>
            <person name="Wangdi T."/>
            <person name="Weiand M."/>
            <person name="Wilkinson J."/>
            <person name="Wilson A."/>
            <person name="Yadav S."/>
            <person name="Young G."/>
            <person name="Yu Q."/>
            <person name="Zembek L."/>
            <person name="Zhong D."/>
            <person name="Zimmer A."/>
            <person name="Zwirko Z."/>
            <person name="Jaffe D.B."/>
            <person name="Alvarez P."/>
            <person name="Brockman W."/>
            <person name="Butler J."/>
            <person name="Chin C."/>
            <person name="Gnerre S."/>
            <person name="Grabherr M."/>
            <person name="Kleber M."/>
            <person name="Mauceli E."/>
            <person name="MacCallum I."/>
        </authorList>
    </citation>
    <scope>NUCLEOTIDE SEQUENCE [LARGE SCALE GENOMIC DNA]</scope>
    <source>
        <strain evidence="12">Tucson 15010-1051.87</strain>
    </source>
</reference>
<evidence type="ECO:0008006" key="13">
    <source>
        <dbReference type="Google" id="ProtNLM"/>
    </source>
</evidence>
<evidence type="ECO:0000313" key="11">
    <source>
        <dbReference type="EMBL" id="EDW70379.2"/>
    </source>
</evidence>
<sequence length="253" mass="29420">MMFLKKDTTMIKLTKTAIQRHGFISLYDGLSAQLLRQVTYTTMRFHLYDLGKRYVNEEEFLHKVCVASVSGMMAAGVGIPFELINTRMHVDRALKVKYRRNYRNVFDGLYRVWREEGFTALYTGGFSSFFRSTVVTIGQNAMYDQSKTMYMHYFKLGDDCKVLHLLSSLTAAIICAPLVQPIEIYKTMQMSKGSGHLNTTSEKLRFMMRFGFRGLFRGIAPSMLRMIPYTIIMFLLYEQIRLNFGYYAEDDLD</sequence>
<dbReference type="eggNOG" id="KOG0759">
    <property type="taxonomic scope" value="Eukaryota"/>
</dbReference>
<organism evidence="11 12">
    <name type="scientific">Drosophila virilis</name>
    <name type="common">Fruit fly</name>
    <dbReference type="NCBI Taxonomy" id="7244"/>
    <lineage>
        <taxon>Eukaryota</taxon>
        <taxon>Metazoa</taxon>
        <taxon>Ecdysozoa</taxon>
        <taxon>Arthropoda</taxon>
        <taxon>Hexapoda</taxon>
        <taxon>Insecta</taxon>
        <taxon>Pterygota</taxon>
        <taxon>Neoptera</taxon>
        <taxon>Endopterygota</taxon>
        <taxon>Diptera</taxon>
        <taxon>Brachycera</taxon>
        <taxon>Muscomorpha</taxon>
        <taxon>Ephydroidea</taxon>
        <taxon>Drosophilidae</taxon>
        <taxon>Drosophila</taxon>
    </lineage>
</organism>
<feature type="transmembrane region" description="Helical" evidence="10">
    <location>
        <begin position="215"/>
        <end position="237"/>
    </location>
</feature>
<evidence type="ECO:0000256" key="9">
    <source>
        <dbReference type="RuleBase" id="RU000488"/>
    </source>
</evidence>
<proteinExistence type="inferred from homology"/>
<evidence type="ECO:0000256" key="2">
    <source>
        <dbReference type="ARBA" id="ARBA00006375"/>
    </source>
</evidence>
<dbReference type="AlphaFoldDB" id="B4LFY0"/>
<dbReference type="InterPro" id="IPR018108">
    <property type="entry name" value="MCP_transmembrane"/>
</dbReference>
<comment type="similarity">
    <text evidence="2 9">Belongs to the mitochondrial carrier (TC 2.A.29) family.</text>
</comment>
<feature type="repeat" description="Solcar" evidence="8">
    <location>
        <begin position="1"/>
        <end position="54"/>
    </location>
</feature>
<dbReference type="InterPro" id="IPR023395">
    <property type="entry name" value="MCP_dom_sf"/>
</dbReference>
<dbReference type="SUPFAM" id="SSF103506">
    <property type="entry name" value="Mitochondrial carrier"/>
    <property type="match status" value="1"/>
</dbReference>
<keyword evidence="12" id="KW-1185">Reference proteome</keyword>
<name>B4LFY0_DROVI</name>
<dbReference type="PROSITE" id="PS50920">
    <property type="entry name" value="SOLCAR"/>
    <property type="match status" value="3"/>
</dbReference>
<dbReference type="OrthoDB" id="270584at2759"/>
<dbReference type="Proteomes" id="UP000008792">
    <property type="component" value="Unassembled WGS sequence"/>
</dbReference>
<keyword evidence="6 10" id="KW-1133">Transmembrane helix</keyword>
<evidence type="ECO:0000256" key="7">
    <source>
        <dbReference type="ARBA" id="ARBA00023136"/>
    </source>
</evidence>
<dbReference type="Gene3D" id="1.50.40.10">
    <property type="entry name" value="Mitochondrial carrier domain"/>
    <property type="match status" value="1"/>
</dbReference>
<dbReference type="InterPro" id="IPR050391">
    <property type="entry name" value="Mito_Metabolite_Transporter"/>
</dbReference>
<keyword evidence="3 9" id="KW-0813">Transport</keyword>
<dbReference type="GO" id="GO:0016020">
    <property type="term" value="C:membrane"/>
    <property type="evidence" value="ECO:0007669"/>
    <property type="project" value="UniProtKB-SubCell"/>
</dbReference>
<evidence type="ECO:0000256" key="1">
    <source>
        <dbReference type="ARBA" id="ARBA00004141"/>
    </source>
</evidence>
<dbReference type="EMBL" id="CH940647">
    <property type="protein sequence ID" value="EDW70379.2"/>
    <property type="molecule type" value="Genomic_DNA"/>
</dbReference>
<feature type="transmembrane region" description="Helical" evidence="10">
    <location>
        <begin position="120"/>
        <end position="142"/>
    </location>
</feature>
<keyword evidence="4 8" id="KW-0812">Transmembrane</keyword>
<evidence type="ECO:0000313" key="12">
    <source>
        <dbReference type="Proteomes" id="UP000008792"/>
    </source>
</evidence>
<evidence type="ECO:0000256" key="8">
    <source>
        <dbReference type="PROSITE-ProRule" id="PRU00282"/>
    </source>
</evidence>
<evidence type="ECO:0000256" key="3">
    <source>
        <dbReference type="ARBA" id="ARBA00022448"/>
    </source>
</evidence>
<protein>
    <recommendedName>
        <fullName evidence="13">Mitochondrial dicarboxylate carrier</fullName>
    </recommendedName>
</protein>
<dbReference type="KEGG" id="dvi:6622917"/>
<feature type="transmembrane region" description="Helical" evidence="10">
    <location>
        <begin position="162"/>
        <end position="182"/>
    </location>
</feature>
<keyword evidence="7 8" id="KW-0472">Membrane</keyword>
<feature type="repeat" description="Solcar" evidence="8">
    <location>
        <begin position="58"/>
        <end position="149"/>
    </location>
</feature>
<dbReference type="SMR" id="B4LFY0"/>
<evidence type="ECO:0000256" key="6">
    <source>
        <dbReference type="ARBA" id="ARBA00022989"/>
    </source>
</evidence>
<feature type="repeat" description="Solcar" evidence="8">
    <location>
        <begin position="159"/>
        <end position="243"/>
    </location>
</feature>